<gene>
    <name evidence="2" type="ORF">GOODEAATRI_033215</name>
</gene>
<protein>
    <submittedName>
        <fullName evidence="2">Uncharacterized protein</fullName>
    </submittedName>
</protein>
<sequence length="210" mass="22426">MSLKFLKGKIGSNIGLIILPCELVGSVSLLLSGTWKPDGVLCPTPVPTPTPCYTSTPAAALEENRHSRPREDEEDRAHSHPYTPAEPAPPDSQTVVQSRIHLAHEAAAKPEGFSYAPKTNYPLLQQQGSGATGRYKPFSLGDITALCGKLPPISEGAAVWLQTSDTLTAGTTLALGDYRAVAGRCMPQHTCREIETAAFTSRALDSNLFT</sequence>
<comment type="caution">
    <text evidence="2">The sequence shown here is derived from an EMBL/GenBank/DDBJ whole genome shotgun (WGS) entry which is preliminary data.</text>
</comment>
<accession>A0ABV0N8J5</accession>
<dbReference type="Proteomes" id="UP001476798">
    <property type="component" value="Unassembled WGS sequence"/>
</dbReference>
<organism evidence="2 3">
    <name type="scientific">Goodea atripinnis</name>
    <dbReference type="NCBI Taxonomy" id="208336"/>
    <lineage>
        <taxon>Eukaryota</taxon>
        <taxon>Metazoa</taxon>
        <taxon>Chordata</taxon>
        <taxon>Craniata</taxon>
        <taxon>Vertebrata</taxon>
        <taxon>Euteleostomi</taxon>
        <taxon>Actinopterygii</taxon>
        <taxon>Neopterygii</taxon>
        <taxon>Teleostei</taxon>
        <taxon>Neoteleostei</taxon>
        <taxon>Acanthomorphata</taxon>
        <taxon>Ovalentaria</taxon>
        <taxon>Atherinomorphae</taxon>
        <taxon>Cyprinodontiformes</taxon>
        <taxon>Goodeidae</taxon>
        <taxon>Goodea</taxon>
    </lineage>
</organism>
<keyword evidence="3" id="KW-1185">Reference proteome</keyword>
<reference evidence="2 3" key="1">
    <citation type="submission" date="2021-06" db="EMBL/GenBank/DDBJ databases">
        <authorList>
            <person name="Palmer J.M."/>
        </authorList>
    </citation>
    <scope>NUCLEOTIDE SEQUENCE [LARGE SCALE GENOMIC DNA]</scope>
    <source>
        <strain evidence="2 3">GA_2019</strain>
        <tissue evidence="2">Muscle</tissue>
    </source>
</reference>
<feature type="compositionally biased region" description="Basic and acidic residues" evidence="1">
    <location>
        <begin position="62"/>
        <end position="78"/>
    </location>
</feature>
<proteinExistence type="predicted"/>
<name>A0ABV0N8J5_9TELE</name>
<evidence type="ECO:0000313" key="3">
    <source>
        <dbReference type="Proteomes" id="UP001476798"/>
    </source>
</evidence>
<evidence type="ECO:0000313" key="2">
    <source>
        <dbReference type="EMBL" id="MEQ2166903.1"/>
    </source>
</evidence>
<evidence type="ECO:0000256" key="1">
    <source>
        <dbReference type="SAM" id="MobiDB-lite"/>
    </source>
</evidence>
<dbReference type="EMBL" id="JAHRIO010026694">
    <property type="protein sequence ID" value="MEQ2166903.1"/>
    <property type="molecule type" value="Genomic_DNA"/>
</dbReference>
<feature type="region of interest" description="Disordered" evidence="1">
    <location>
        <begin position="53"/>
        <end position="93"/>
    </location>
</feature>